<dbReference type="PANTHER" id="PTHR15271:SF4">
    <property type="entry name" value="CHROMATIN ASSEMBLY FACTOR 1 SUBUNIT B"/>
    <property type="match status" value="1"/>
</dbReference>
<dbReference type="GO" id="GO:0006335">
    <property type="term" value="P:DNA replication-dependent chromatin assembly"/>
    <property type="evidence" value="ECO:0007669"/>
    <property type="project" value="InterPro"/>
</dbReference>
<evidence type="ECO:0000256" key="3">
    <source>
        <dbReference type="ARBA" id="ARBA00022574"/>
    </source>
</evidence>
<accession>A0AA97MRQ5</accession>
<reference evidence="19" key="1">
    <citation type="submission" date="2022-12" db="EMBL/GenBank/DDBJ databases">
        <title>Bird 10,000 Genomes (B10K) Project - Family phase.</title>
        <authorList>
            <person name="Zhang G."/>
        </authorList>
    </citation>
    <scope>NUCLEOTIDE SEQUENCE</scope>
    <source>
        <strain evidence="19">B10K-CU-030-46</strain>
        <tissue evidence="19">Muscle</tissue>
    </source>
</reference>
<feature type="region of interest" description="Disordered" evidence="16">
    <location>
        <begin position="391"/>
        <end position="546"/>
    </location>
</feature>
<feature type="domain" description="CAF1B/HIR1 beta-propeller" evidence="18">
    <location>
        <begin position="1"/>
        <end position="387"/>
    </location>
</feature>
<evidence type="ECO:0000256" key="15">
    <source>
        <dbReference type="PROSITE-ProRule" id="PRU00221"/>
    </source>
</evidence>
<sequence length="546" mass="60295">MKVITCEIVWHNKEPVYSLDFQHGAEGKINRLASAGVDTAVRIWKVEKGPDGKAIVEFLSNLARHTKAVNVVRFSPSGEILASGGDDAVILLWKLNDSKELEPLVFQDEDEAQLNKENWAVIKTLRGHLEDVYDICWTSDGNYMASASVDNTAIMWDVNKGQKVSIFNEHKSYVQGVTWDPLGQYIATLSCDRVLRVYSTQTKRVAFNVTKMPSGSGTEGEARSYRMFHDDSMKSFFRRLSFTPDGSYLLTPAGCVESGENVTNTTYVFSRNNLKRPVGHLPCPGKGTLAVRCCPVYFELRGAFPKDEVSPKSSPALFNLPYRLVFAVASEDSVLFYDTEQSFPFGYVSNIHYHTLSDISWSSDGSFLAISSTDGYCSFVTFERDELGTPLQEKPQLKVRTPGAAEKKAKKSHSHKVISPGSRLAEGTPPSRDPGAAGKDPPSTPLGINNIPASSSEERKSSQAANQSSRAKQPRRISLTTLQGCFKTPRRINLISLKPDAPTSGYPDTAPAPPPSEQERERPLPPDDNLQNPPAPKRPRTEEMSL</sequence>
<feature type="repeat" description="WD" evidence="15">
    <location>
        <begin position="62"/>
        <end position="103"/>
    </location>
</feature>
<keyword evidence="3 15" id="KW-0853">WD repeat</keyword>
<evidence type="ECO:0000256" key="8">
    <source>
        <dbReference type="ARBA" id="ARBA00023186"/>
    </source>
</evidence>
<dbReference type="EMBL" id="VWPS01000356">
    <property type="protein sequence ID" value="NXE96100.1"/>
    <property type="molecule type" value="Genomic_DNA"/>
</dbReference>
<dbReference type="GO" id="GO:0006334">
    <property type="term" value="P:nucleosome assembly"/>
    <property type="evidence" value="ECO:0007669"/>
    <property type="project" value="TreeGrafter"/>
</dbReference>
<evidence type="ECO:0000256" key="6">
    <source>
        <dbReference type="ARBA" id="ARBA00022763"/>
    </source>
</evidence>
<dbReference type="AlphaFoldDB" id="A0AA97MRQ5"/>
<comment type="function">
    <text evidence="12">Acts as a component of the histone chaperone complex chromatin assembly factor 1 (CAF-1), which assembles histone octamers onto DNA during replication and repair. CAF-1 performs the first step of the nucleosome assembly process, bringing newly synthesized histones H3 and H4 to replicating DNA; histones H2A/H2B can bind to this chromatin precursor subsequent to DNA replication to complete the histone octamer.</text>
</comment>
<dbReference type="InterPro" id="IPR055410">
    <property type="entry name" value="Beta-prop_CAF1B_HIR1"/>
</dbReference>
<comment type="caution">
    <text evidence="19">The sequence shown here is derived from an EMBL/GenBank/DDBJ whole genome shotgun (WGS) entry which is preliminary data.</text>
</comment>
<dbReference type="PANTHER" id="PTHR15271">
    <property type="entry name" value="CHROMATIN ASSEMBLY FACTOR 1 SUBUNIT B"/>
    <property type="match status" value="1"/>
</dbReference>
<dbReference type="InterPro" id="IPR045145">
    <property type="entry name" value="PTHR15271"/>
</dbReference>
<keyword evidence="10" id="KW-0539">Nucleus</keyword>
<dbReference type="GO" id="GO:0006281">
    <property type="term" value="P:DNA repair"/>
    <property type="evidence" value="ECO:0007669"/>
    <property type="project" value="UniProtKB-KW"/>
</dbReference>
<dbReference type="GO" id="GO:0005634">
    <property type="term" value="C:nucleus"/>
    <property type="evidence" value="ECO:0007669"/>
    <property type="project" value="UniProtKB-SubCell"/>
</dbReference>
<dbReference type="FunFam" id="2.130.10.10:FF:001887">
    <property type="entry name" value="Chromatin assembly factor 1, subunit B"/>
    <property type="match status" value="1"/>
</dbReference>
<evidence type="ECO:0000313" key="20">
    <source>
        <dbReference type="Proteomes" id="UP000521578"/>
    </source>
</evidence>
<dbReference type="GO" id="GO:0006260">
    <property type="term" value="P:DNA replication"/>
    <property type="evidence" value="ECO:0007669"/>
    <property type="project" value="UniProtKB-KW"/>
</dbReference>
<dbReference type="PROSITE" id="PS50082">
    <property type="entry name" value="WD_REPEATS_2"/>
    <property type="match status" value="3"/>
</dbReference>
<feature type="non-terminal residue" evidence="19">
    <location>
        <position position="1"/>
    </location>
</feature>
<evidence type="ECO:0000256" key="9">
    <source>
        <dbReference type="ARBA" id="ARBA00023204"/>
    </source>
</evidence>
<dbReference type="PROSITE" id="PS00678">
    <property type="entry name" value="WD_REPEATS_1"/>
    <property type="match status" value="1"/>
</dbReference>
<evidence type="ECO:0000256" key="12">
    <source>
        <dbReference type="ARBA" id="ARBA00055488"/>
    </source>
</evidence>
<evidence type="ECO:0000256" key="1">
    <source>
        <dbReference type="ARBA" id="ARBA00004123"/>
    </source>
</evidence>
<name>A0AA97MRQ5_9PASS</name>
<organism evidence="19">
    <name type="scientific">Menura novaehollandiae</name>
    <name type="common">superb lyrebird</name>
    <dbReference type="NCBI Taxonomy" id="47692"/>
    <lineage>
        <taxon>Eukaryota</taxon>
        <taxon>Metazoa</taxon>
        <taxon>Chordata</taxon>
        <taxon>Craniata</taxon>
        <taxon>Vertebrata</taxon>
        <taxon>Euteleostomi</taxon>
        <taxon>Archelosauria</taxon>
        <taxon>Archosauria</taxon>
        <taxon>Dinosauria</taxon>
        <taxon>Saurischia</taxon>
        <taxon>Theropoda</taxon>
        <taxon>Coelurosauria</taxon>
        <taxon>Aves</taxon>
        <taxon>Neognathae</taxon>
        <taxon>Neoaves</taxon>
        <taxon>Telluraves</taxon>
        <taxon>Australaves</taxon>
        <taxon>Passeriformes</taxon>
        <taxon>Menuridae</taxon>
        <taxon>Menura</taxon>
    </lineage>
</organism>
<comment type="subcellular location">
    <subcellularLocation>
        <location evidence="1">Nucleus</location>
    </subcellularLocation>
</comment>
<keyword evidence="8" id="KW-0143">Chaperone</keyword>
<evidence type="ECO:0000313" key="19">
    <source>
        <dbReference type="EMBL" id="NXE96100.1"/>
    </source>
</evidence>
<evidence type="ECO:0000256" key="2">
    <source>
        <dbReference type="ARBA" id="ARBA00007306"/>
    </source>
</evidence>
<feature type="repeat" description="WD" evidence="15">
    <location>
        <begin position="167"/>
        <end position="208"/>
    </location>
</feature>
<keyword evidence="5" id="KW-0677">Repeat</keyword>
<dbReference type="Gene3D" id="2.130.10.10">
    <property type="entry name" value="YVTN repeat-like/Quinoprotein amine dehydrogenase"/>
    <property type="match status" value="2"/>
</dbReference>
<keyword evidence="20" id="KW-1185">Reference proteome</keyword>
<keyword evidence="11" id="KW-0131">Cell cycle</keyword>
<dbReference type="PRINTS" id="PR00319">
    <property type="entry name" value="GPROTEINB"/>
</dbReference>
<dbReference type="FunFam" id="2.130.10.10:FF:000248">
    <property type="entry name" value="Chromatin assembly factor 1 subunit B"/>
    <property type="match status" value="1"/>
</dbReference>
<dbReference type="InterPro" id="IPR029129">
    <property type="entry name" value="CAF1_p60_C"/>
</dbReference>
<dbReference type="InterPro" id="IPR015943">
    <property type="entry name" value="WD40/YVTN_repeat-like_dom_sf"/>
</dbReference>
<dbReference type="GO" id="GO:0033186">
    <property type="term" value="C:CAF-1 complex"/>
    <property type="evidence" value="ECO:0007669"/>
    <property type="project" value="TreeGrafter"/>
</dbReference>
<proteinExistence type="inferred from homology"/>
<keyword evidence="6" id="KW-0227">DNA damage</keyword>
<evidence type="ECO:0000256" key="10">
    <source>
        <dbReference type="ARBA" id="ARBA00023242"/>
    </source>
</evidence>
<dbReference type="FunFam" id="2.130.10.10:FF:003156">
    <property type="entry name" value="Chromatin assembly factor 1, subunit B"/>
    <property type="match status" value="1"/>
</dbReference>
<evidence type="ECO:0000256" key="4">
    <source>
        <dbReference type="ARBA" id="ARBA00022705"/>
    </source>
</evidence>
<feature type="non-terminal residue" evidence="19">
    <location>
        <position position="546"/>
    </location>
</feature>
<gene>
    <name evidence="19" type="primary">Chaf1b</name>
    <name evidence="19" type="ORF">MENNOV_R02642</name>
</gene>
<dbReference type="Pfam" id="PF15512">
    <property type="entry name" value="CAF-1_p60_C"/>
    <property type="match status" value="1"/>
</dbReference>
<evidence type="ECO:0000256" key="11">
    <source>
        <dbReference type="ARBA" id="ARBA00023306"/>
    </source>
</evidence>
<protein>
    <recommendedName>
        <fullName evidence="13">Chromatin assembly factor 1 subunit B</fullName>
    </recommendedName>
    <alternativeName>
        <fullName evidence="14">Chromatin assembly factor I p60 subunit</fullName>
    </alternativeName>
</protein>
<keyword evidence="7" id="KW-0156">Chromatin regulator</keyword>
<dbReference type="InterPro" id="IPR019775">
    <property type="entry name" value="WD40_repeat_CS"/>
</dbReference>
<evidence type="ECO:0000256" key="5">
    <source>
        <dbReference type="ARBA" id="ARBA00022737"/>
    </source>
</evidence>
<evidence type="ECO:0000256" key="14">
    <source>
        <dbReference type="ARBA" id="ARBA00082781"/>
    </source>
</evidence>
<feature type="compositionally biased region" description="Polar residues" evidence="16">
    <location>
        <begin position="462"/>
        <end position="471"/>
    </location>
</feature>
<keyword evidence="9" id="KW-0234">DNA repair</keyword>
<feature type="domain" description="Chromatin assembly factor 1 subunit B C-terminal" evidence="17">
    <location>
        <begin position="419"/>
        <end position="543"/>
    </location>
</feature>
<keyword evidence="4" id="KW-0235">DNA replication</keyword>
<evidence type="ECO:0000259" key="18">
    <source>
        <dbReference type="Pfam" id="PF24105"/>
    </source>
</evidence>
<evidence type="ECO:0000259" key="17">
    <source>
        <dbReference type="Pfam" id="PF15512"/>
    </source>
</evidence>
<comment type="similarity">
    <text evidence="2">Belongs to the WD repeat HIR1 family.</text>
</comment>
<dbReference type="Proteomes" id="UP000521578">
    <property type="component" value="Unassembled WGS sequence"/>
</dbReference>
<feature type="repeat" description="WD" evidence="15">
    <location>
        <begin position="125"/>
        <end position="166"/>
    </location>
</feature>
<dbReference type="InterPro" id="IPR001680">
    <property type="entry name" value="WD40_rpt"/>
</dbReference>
<evidence type="ECO:0000256" key="16">
    <source>
        <dbReference type="SAM" id="MobiDB-lite"/>
    </source>
</evidence>
<dbReference type="InterPro" id="IPR001632">
    <property type="entry name" value="WD40_G-protein_beta-like"/>
</dbReference>
<evidence type="ECO:0000256" key="7">
    <source>
        <dbReference type="ARBA" id="ARBA00022853"/>
    </source>
</evidence>
<dbReference type="PROSITE" id="PS50294">
    <property type="entry name" value="WD_REPEATS_REGION"/>
    <property type="match status" value="2"/>
</dbReference>
<dbReference type="Pfam" id="PF24105">
    <property type="entry name" value="Beta-prop_CAF1B_HIR1"/>
    <property type="match status" value="1"/>
</dbReference>
<dbReference type="SMART" id="SM00320">
    <property type="entry name" value="WD40"/>
    <property type="match status" value="5"/>
</dbReference>
<evidence type="ECO:0000256" key="13">
    <source>
        <dbReference type="ARBA" id="ARBA00070759"/>
    </source>
</evidence>
<dbReference type="SUPFAM" id="SSF50978">
    <property type="entry name" value="WD40 repeat-like"/>
    <property type="match status" value="1"/>
</dbReference>
<dbReference type="InterPro" id="IPR036322">
    <property type="entry name" value="WD40_repeat_dom_sf"/>
</dbReference>